<gene>
    <name evidence="3" type="ordered locus">FBFL15_2301</name>
</gene>
<dbReference type="RefSeq" id="WP_014084783.1">
    <property type="nucleotide sequence ID" value="NC_016001.1"/>
</dbReference>
<dbReference type="eggNOG" id="ENOG5033UQC">
    <property type="taxonomic scope" value="Bacteria"/>
</dbReference>
<dbReference type="Proteomes" id="UP000009186">
    <property type="component" value="Chromosome"/>
</dbReference>
<name>G2Z2Y9_FLABF</name>
<feature type="compositionally biased region" description="Acidic residues" evidence="2">
    <location>
        <begin position="305"/>
        <end position="317"/>
    </location>
</feature>
<organism evidence="3 4">
    <name type="scientific">Flavobacterium branchiophilum (strain FL-15)</name>
    <dbReference type="NCBI Taxonomy" id="1034807"/>
    <lineage>
        <taxon>Bacteria</taxon>
        <taxon>Pseudomonadati</taxon>
        <taxon>Bacteroidota</taxon>
        <taxon>Flavobacteriia</taxon>
        <taxon>Flavobacteriales</taxon>
        <taxon>Flavobacteriaceae</taxon>
        <taxon>Flavobacterium</taxon>
    </lineage>
</organism>
<accession>G2Z2Y9</accession>
<evidence type="ECO:0000256" key="1">
    <source>
        <dbReference type="SAM" id="Coils"/>
    </source>
</evidence>
<reference evidence="3 4" key="1">
    <citation type="journal article" date="2011" name="Appl. Environ. Microbiol.">
        <title>Complete genome sequence of the fish pathogen Flavobacterium branchiophilum.</title>
        <authorList>
            <consortium name="1:IP"/>
            <consortium name="Microbial Evolutionary Genomics,F-75015 Paris"/>
            <consortium name="France 2:CNRS"/>
            <consortium name="URA2171"/>
            <consortium name="F-75015 Paris,France 3:Unite de Virologie et Immunologie Mol."/>
            <consortium name="INRA,78352 Jouy en Josas Cedex"/>
            <consortium name="France. 4:Unite de Mathemathique"/>
            <consortium name="Informatique et Genome,INRA"/>
            <consortium name="78352 Jouy en Josas Cedex"/>
            <consortium name="France. 5:CEA/Genoscope"/>
            <consortium name="Evry"/>
            <consortium name="France"/>
            <person name="Touchon M."/>
            <person name="Barbier P."/>
            <person name="Bernardet J.F."/>
            <person name="Loux V."/>
            <person name="Vacherie B."/>
            <person name="Barbe V."/>
            <person name="Rocha E.P."/>
            <person name="Duchaud E."/>
        </authorList>
    </citation>
    <scope>NUCLEOTIDE SEQUENCE [LARGE SCALE GENOMIC DNA]</scope>
    <source>
        <strain evidence="3 4">FL-15</strain>
    </source>
</reference>
<feature type="coiled-coil region" evidence="1">
    <location>
        <begin position="79"/>
        <end position="106"/>
    </location>
</feature>
<protein>
    <submittedName>
        <fullName evidence="3">Uncharacterized protein</fullName>
    </submittedName>
</protein>
<dbReference type="HOGENOM" id="CLU_830926_0_0_10"/>
<evidence type="ECO:0000313" key="4">
    <source>
        <dbReference type="Proteomes" id="UP000009186"/>
    </source>
</evidence>
<dbReference type="EMBL" id="FQ859183">
    <property type="protein sequence ID" value="CCB70321.1"/>
    <property type="molecule type" value="Genomic_DNA"/>
</dbReference>
<proteinExistence type="predicted"/>
<sequence length="334" mass="39420">MENKRKFNKKLNIKVSPKILTNRELSDNEKLILSLDYTFYLKNGYTIYTNVDIGELLSLHQNIVGLCRKSLIKKGYLVKDEEDKRIHRLTDKLKSLELLIIEEKDEETKIYDIVCILPFEIYSNSKLKTGAKLLWGEYNTLSRTKEGYFKRRETTAKIMNVSVGSITNWTKQLFECDFLKLYAVNYGYYKNQKVVRTIEFSRKKEDFIDDFDDIFEEEQNNLNDNLEIKTKKGATKSISKKDDFKTEEEIKILPLEAVDTSQLYDVKQSKNNIPKEDDFIKKAEKKGGAIRFPDLPIAKKGKKEEEEDFNEEYDEDKDYDRDYNNSFDFDDCKE</sequence>
<keyword evidence="4" id="KW-1185">Reference proteome</keyword>
<feature type="region of interest" description="Disordered" evidence="2">
    <location>
        <begin position="296"/>
        <end position="334"/>
    </location>
</feature>
<evidence type="ECO:0000313" key="3">
    <source>
        <dbReference type="EMBL" id="CCB70321.1"/>
    </source>
</evidence>
<keyword evidence="1" id="KW-0175">Coiled coil</keyword>
<evidence type="ECO:0000256" key="2">
    <source>
        <dbReference type="SAM" id="MobiDB-lite"/>
    </source>
</evidence>
<dbReference type="AlphaFoldDB" id="G2Z2Y9"/>
<dbReference type="KEGG" id="fbr:FBFL15_2301"/>